<dbReference type="InterPro" id="IPR043831">
    <property type="entry name" value="DUF5808"/>
</dbReference>
<proteinExistence type="predicted"/>
<keyword evidence="1" id="KW-0812">Transmembrane</keyword>
<accession>A0ABY8N415</accession>
<keyword evidence="4" id="KW-1185">Reference proteome</keyword>
<evidence type="ECO:0000313" key="4">
    <source>
        <dbReference type="Proteomes" id="UP001232117"/>
    </source>
</evidence>
<keyword evidence="1" id="KW-0472">Membrane</keyword>
<name>A0ABY8N415_9FLAO</name>
<dbReference type="Proteomes" id="UP001232117">
    <property type="component" value="Chromosome"/>
</dbReference>
<feature type="transmembrane region" description="Helical" evidence="1">
    <location>
        <begin position="53"/>
        <end position="71"/>
    </location>
</feature>
<evidence type="ECO:0000256" key="1">
    <source>
        <dbReference type="SAM" id="Phobius"/>
    </source>
</evidence>
<keyword evidence="1" id="KW-1133">Transmembrane helix</keyword>
<reference evidence="3 4" key="2">
    <citation type="submission" date="2023-06" db="EMBL/GenBank/DDBJ databases">
        <title>Complete Genome Sequence of Flavobacterium keumense K3R-10.</title>
        <authorList>
            <person name="Jeong H."/>
            <person name="Jhang S.Y."/>
            <person name="Kim J.N."/>
        </authorList>
    </citation>
    <scope>NUCLEOTIDE SEQUENCE [LARGE SCALE GENOMIC DNA]</scope>
    <source>
        <strain evidence="3 4">K3R-10</strain>
    </source>
</reference>
<evidence type="ECO:0000313" key="3">
    <source>
        <dbReference type="EMBL" id="WGK93601.1"/>
    </source>
</evidence>
<organism evidence="3 4">
    <name type="scientific">Flavobacterium keumense</name>
    <dbReference type="NCBI Taxonomy" id="1306518"/>
    <lineage>
        <taxon>Bacteria</taxon>
        <taxon>Pseudomonadati</taxon>
        <taxon>Bacteroidota</taxon>
        <taxon>Flavobacteriia</taxon>
        <taxon>Flavobacteriales</taxon>
        <taxon>Flavobacteriaceae</taxon>
        <taxon>Flavobacterium</taxon>
    </lineage>
</organism>
<feature type="domain" description="DUF5808" evidence="2">
    <location>
        <begin position="28"/>
        <end position="53"/>
    </location>
</feature>
<gene>
    <name evidence="3" type="ORF">MG292_05745</name>
</gene>
<protein>
    <submittedName>
        <fullName evidence="3">DUF5808 domain-containing protein</fullName>
    </submittedName>
</protein>
<reference evidence="3 4" key="1">
    <citation type="submission" date="2022-02" db="EMBL/GenBank/DDBJ databases">
        <authorList>
            <person name="Cha I.-T."/>
            <person name="Lee K.-E."/>
            <person name="Park S.-J."/>
        </authorList>
    </citation>
    <scope>NUCLEOTIDE SEQUENCE [LARGE SCALE GENOMIC DNA]</scope>
    <source>
        <strain evidence="3 4">K3R-10</strain>
    </source>
</reference>
<dbReference type="Pfam" id="PF19124">
    <property type="entry name" value="DUF5808"/>
    <property type="match status" value="1"/>
</dbReference>
<sequence>MNKLSPEELNQSHQDPNHWIWGIFYFNKQDHRLLPPKRNPWMGWTVNFANPKSILLLLAMIVFCSAIVYFAKSK</sequence>
<evidence type="ECO:0000259" key="2">
    <source>
        <dbReference type="Pfam" id="PF19124"/>
    </source>
</evidence>
<dbReference type="RefSeq" id="WP_264533672.1">
    <property type="nucleotide sequence ID" value="NZ_CP092332.1"/>
</dbReference>
<dbReference type="EMBL" id="CP092332">
    <property type="protein sequence ID" value="WGK93601.1"/>
    <property type="molecule type" value="Genomic_DNA"/>
</dbReference>